<reference evidence="2 3" key="1">
    <citation type="submission" date="2019-09" db="EMBL/GenBank/DDBJ databases">
        <authorList>
            <person name="Depoorter E."/>
        </authorList>
    </citation>
    <scope>NUCLEOTIDE SEQUENCE [LARGE SCALE GENOMIC DNA]</scope>
    <source>
        <strain evidence="2">LMG 30113</strain>
    </source>
</reference>
<sequence>MRVAGTTGNPYSTMPMDEGPHGEHDPMWIGIERTSCAWWLAVNSAQALVLPIVQIVGATFGEPLPVTASTTLGVDLRGPVGPG</sequence>
<dbReference type="AlphaFoldDB" id="A0A6J5E6K1"/>
<keyword evidence="3" id="KW-1185">Reference proteome</keyword>
<feature type="region of interest" description="Disordered" evidence="1">
    <location>
        <begin position="1"/>
        <end position="20"/>
    </location>
</feature>
<evidence type="ECO:0000313" key="2">
    <source>
        <dbReference type="EMBL" id="VWB38421.1"/>
    </source>
</evidence>
<proteinExistence type="predicted"/>
<protein>
    <submittedName>
        <fullName evidence="2">Uncharacterized protein</fullName>
    </submittedName>
</protein>
<feature type="compositionally biased region" description="Polar residues" evidence="1">
    <location>
        <begin position="1"/>
        <end position="12"/>
    </location>
</feature>
<accession>A0A6J5E6K1</accession>
<evidence type="ECO:0000256" key="1">
    <source>
        <dbReference type="SAM" id="MobiDB-lite"/>
    </source>
</evidence>
<evidence type="ECO:0000313" key="3">
    <source>
        <dbReference type="Proteomes" id="UP000494330"/>
    </source>
</evidence>
<dbReference type="EMBL" id="CABVQD010000003">
    <property type="protein sequence ID" value="VWB38421.1"/>
    <property type="molecule type" value="Genomic_DNA"/>
</dbReference>
<name>A0A6J5E6K1_9BURK</name>
<organism evidence="2 3">
    <name type="scientific">Burkholderia paludis</name>
    <dbReference type="NCBI Taxonomy" id="1506587"/>
    <lineage>
        <taxon>Bacteria</taxon>
        <taxon>Pseudomonadati</taxon>
        <taxon>Pseudomonadota</taxon>
        <taxon>Betaproteobacteria</taxon>
        <taxon>Burkholderiales</taxon>
        <taxon>Burkholderiaceae</taxon>
        <taxon>Burkholderia</taxon>
        <taxon>Burkholderia cepacia complex</taxon>
    </lineage>
</organism>
<gene>
    <name evidence="2" type="ORF">BPA30113_01566</name>
</gene>
<dbReference type="Proteomes" id="UP000494330">
    <property type="component" value="Unassembled WGS sequence"/>
</dbReference>